<evidence type="ECO:0000313" key="3">
    <source>
        <dbReference type="Proteomes" id="UP000020977"/>
    </source>
</evidence>
<dbReference type="STRING" id="1188239.MOVI_5060"/>
<keyword evidence="1" id="KW-0472">Membrane</keyword>
<evidence type="ECO:0000313" key="2">
    <source>
        <dbReference type="EMBL" id="EXU61004.1"/>
    </source>
</evidence>
<keyword evidence="1" id="KW-0812">Transmembrane</keyword>
<sequence length="310" mass="38295">MNFWSTVEKFLNLKIPKKFSIIPFLSNILYFSLFVYLVFLFNPYKRKKHYFLLILFFLISYPFPYLAIVSMLSLSHNGDFLRHFYLKIFNNFFILHLFEIITYLIFYFPYSYVCSFLQKIFRFYLIKKVKQKLGRLNPENKFGFLTNFDYDRYYKFACQRKLYSRYFDINNWHQYDQIVENIIKWINNTLWHAQGYLPRYYSHIILEVFLFNSDNSENSESKINPKKWKYFLIFYFIFTALHFIFTWYPLWLVAGYHYWDQLNVNLYKELFENDAAIWLLPLLFLFLGYVIIPVVLYFPKTALTFWLFEG</sequence>
<dbReference type="Proteomes" id="UP000020977">
    <property type="component" value="Unassembled WGS sequence"/>
</dbReference>
<proteinExistence type="predicted"/>
<feature type="transmembrane region" description="Helical" evidence="1">
    <location>
        <begin position="230"/>
        <end position="256"/>
    </location>
</feature>
<dbReference type="EMBL" id="JFAD01000027">
    <property type="protein sequence ID" value="EXU61004.1"/>
    <property type="molecule type" value="Genomic_DNA"/>
</dbReference>
<organism evidence="2 3">
    <name type="scientific">Mesomycoplasma ovipneumoniae 14811</name>
    <dbReference type="NCBI Taxonomy" id="1188239"/>
    <lineage>
        <taxon>Bacteria</taxon>
        <taxon>Bacillati</taxon>
        <taxon>Mycoplasmatota</taxon>
        <taxon>Mycoplasmoidales</taxon>
        <taxon>Metamycoplasmataceae</taxon>
        <taxon>Mesomycoplasma</taxon>
    </lineage>
</organism>
<feature type="transmembrane region" description="Helical" evidence="1">
    <location>
        <begin position="92"/>
        <end position="113"/>
    </location>
</feature>
<protein>
    <submittedName>
        <fullName evidence="2">Uncharacterized protein</fullName>
    </submittedName>
</protein>
<dbReference type="eggNOG" id="ENOG5030N8B">
    <property type="taxonomic scope" value="Bacteria"/>
</dbReference>
<gene>
    <name evidence="2" type="ORF">MOVI_5060</name>
</gene>
<feature type="transmembrane region" description="Helical" evidence="1">
    <location>
        <begin position="276"/>
        <end position="298"/>
    </location>
</feature>
<name>A0A014L6B1_9BACT</name>
<accession>A0A014L6B1</accession>
<comment type="caution">
    <text evidence="2">The sequence shown here is derived from an EMBL/GenBank/DDBJ whole genome shotgun (WGS) entry which is preliminary data.</text>
</comment>
<feature type="transmembrane region" description="Helical" evidence="1">
    <location>
        <begin position="51"/>
        <end position="72"/>
    </location>
</feature>
<reference evidence="2 3" key="1">
    <citation type="submission" date="2014-03" db="EMBL/GenBank/DDBJ databases">
        <title>Genome sequence of Mycoplasma ovipneumoniae strain 14811.</title>
        <authorList>
            <person name="Sirand-Pugnet P."/>
            <person name="Breton M."/>
            <person name="Dordet-Frisoni E."/>
            <person name="Baranowski E."/>
            <person name="Barre A."/>
            <person name="Couture C."/>
            <person name="Dupuy V."/>
            <person name="Gaurivaud P."/>
            <person name="Jacob D."/>
            <person name="Lemaitre C."/>
            <person name="Manso-Silvan L."/>
            <person name="Nikolski M."/>
            <person name="Nouvel L.-X."/>
            <person name="Poumarat F."/>
            <person name="Tardy F."/>
            <person name="Thebault P."/>
            <person name="Theil S."/>
            <person name="Citti C."/>
            <person name="Thiaucourt F."/>
            <person name="Blanchard A."/>
        </authorList>
    </citation>
    <scope>NUCLEOTIDE SEQUENCE [LARGE SCALE GENOMIC DNA]</scope>
    <source>
        <strain evidence="2 3">14811</strain>
    </source>
</reference>
<keyword evidence="1" id="KW-1133">Transmembrane helix</keyword>
<feature type="transmembrane region" description="Helical" evidence="1">
    <location>
        <begin position="20"/>
        <end position="39"/>
    </location>
</feature>
<dbReference type="AlphaFoldDB" id="A0A014L6B1"/>
<evidence type="ECO:0000256" key="1">
    <source>
        <dbReference type="SAM" id="Phobius"/>
    </source>
</evidence>